<evidence type="ECO:0000256" key="1">
    <source>
        <dbReference type="ARBA" id="ARBA00004496"/>
    </source>
</evidence>
<gene>
    <name evidence="8" type="primary">fruA</name>
    <name evidence="8" type="ORF">BN85406060</name>
</gene>
<dbReference type="OrthoDB" id="9782569at2"/>
<dbReference type="GO" id="GO:0008982">
    <property type="term" value="F:protein-N(PI)-phosphohistidine-sugar phosphotransferase activity"/>
    <property type="evidence" value="ECO:0007669"/>
    <property type="project" value="InterPro"/>
</dbReference>
<evidence type="ECO:0000259" key="7">
    <source>
        <dbReference type="PROSITE" id="PS51094"/>
    </source>
</evidence>
<dbReference type="GO" id="GO:0009401">
    <property type="term" value="P:phosphoenolpyruvate-dependent sugar phosphotransferase system"/>
    <property type="evidence" value="ECO:0007669"/>
    <property type="project" value="UniProtKB-KW"/>
</dbReference>
<dbReference type="InterPro" id="IPR051541">
    <property type="entry name" value="PTS_SugarTrans_NitroReg"/>
</dbReference>
<keyword evidence="6" id="KW-0598">Phosphotransferase system</keyword>
<evidence type="ECO:0000256" key="4">
    <source>
        <dbReference type="ARBA" id="ARBA00022597"/>
    </source>
</evidence>
<evidence type="ECO:0000256" key="3">
    <source>
        <dbReference type="ARBA" id="ARBA00022553"/>
    </source>
</evidence>
<keyword evidence="4" id="KW-0762">Sugar transport</keyword>
<feature type="domain" description="PTS EIIA type-2" evidence="7">
    <location>
        <begin position="4"/>
        <end position="148"/>
    </location>
</feature>
<reference evidence="8 9" key="1">
    <citation type="journal article" date="2013" name="J. Mol. Microbiol. Biotechnol.">
        <title>Analysis of the Complete Genomes of Acholeplasma brassicae , A. palmae and A. laidlawii and Their Comparison to the Obligate Parasites from ' Candidatus Phytoplasma'.</title>
        <authorList>
            <person name="Kube M."/>
            <person name="Siewert C."/>
            <person name="Migdoll A.M."/>
            <person name="Duduk B."/>
            <person name="Holz S."/>
            <person name="Rabus R."/>
            <person name="Seemuller E."/>
            <person name="Mitrovic J."/>
            <person name="Muller I."/>
            <person name="Buttner C."/>
            <person name="Reinhardt R."/>
        </authorList>
    </citation>
    <scope>NUCLEOTIDE SEQUENCE [LARGE SCALE GENOMIC DNA]</scope>
    <source>
        <strain evidence="8 9">J233</strain>
    </source>
</reference>
<keyword evidence="3" id="KW-0597">Phosphoprotein</keyword>
<dbReference type="PROSITE" id="PS51094">
    <property type="entry name" value="PTS_EIIA_TYPE_2"/>
    <property type="match status" value="1"/>
</dbReference>
<dbReference type="SUPFAM" id="SSF55804">
    <property type="entry name" value="Phoshotransferase/anion transport protein"/>
    <property type="match status" value="1"/>
</dbReference>
<dbReference type="RefSeq" id="WP_026658051.1">
    <property type="nucleotide sequence ID" value="NC_022538.1"/>
</dbReference>
<keyword evidence="8" id="KW-0670">Pyruvate</keyword>
<dbReference type="InterPro" id="IPR004715">
    <property type="entry name" value="PTS_IIA_fruc"/>
</dbReference>
<dbReference type="Pfam" id="PF00359">
    <property type="entry name" value="PTS_EIIA_2"/>
    <property type="match status" value="1"/>
</dbReference>
<evidence type="ECO:0000313" key="8">
    <source>
        <dbReference type="EMBL" id="CCV64183.1"/>
    </source>
</evidence>
<dbReference type="FunFam" id="3.40.930.10:FF:000009">
    <property type="entry name" value="PTS system, fructose specific IIABC component"/>
    <property type="match status" value="1"/>
</dbReference>
<keyword evidence="2" id="KW-0813">Transport</keyword>
<dbReference type="Proteomes" id="UP000032740">
    <property type="component" value="Chromosome"/>
</dbReference>
<dbReference type="PANTHER" id="PTHR47738:SF1">
    <property type="entry name" value="NITROGEN REGULATORY PROTEIN"/>
    <property type="match status" value="1"/>
</dbReference>
<organism evidence="8 9">
    <name type="scientific">Alteracholeplasma palmae (strain ATCC 49389 / J233)</name>
    <name type="common">Acholeplasma palmae</name>
    <dbReference type="NCBI Taxonomy" id="1318466"/>
    <lineage>
        <taxon>Bacteria</taxon>
        <taxon>Bacillati</taxon>
        <taxon>Mycoplasmatota</taxon>
        <taxon>Mollicutes</taxon>
        <taxon>Acholeplasmatales</taxon>
        <taxon>Acholeplasmataceae</taxon>
        <taxon>Acholeplasma</taxon>
    </lineage>
</organism>
<sequence>MKNDLISKDTIFLDLVVKTKDELFLMMSEELFKLNKIESKEAFYESLKQRESIITTGIGDGIGIPHAKDKTVYHPFVAFIKIENGIEYEALDKKKVDLVFMLAVSENSERLHLEILANLSRHLLNEGFIKRLRNSSTVEETYEVLKEIESEVNFKK</sequence>
<dbReference type="EC" id="2.7.1.69" evidence="8"/>
<dbReference type="GO" id="GO:0005737">
    <property type="term" value="C:cytoplasm"/>
    <property type="evidence" value="ECO:0007669"/>
    <property type="project" value="UniProtKB-SubCell"/>
</dbReference>
<protein>
    <submittedName>
        <fullName evidence="8">Phosphotransferase system, phosphoenolpyruvate-dependent unit, putative</fullName>
        <ecNumber evidence="8">2.7.1.69</ecNumber>
    </submittedName>
</protein>
<dbReference type="InterPro" id="IPR016152">
    <property type="entry name" value="PTrfase/Anion_transptr"/>
</dbReference>
<dbReference type="EMBL" id="FO681347">
    <property type="protein sequence ID" value="CCV64183.1"/>
    <property type="molecule type" value="Genomic_DNA"/>
</dbReference>
<dbReference type="STRING" id="1318466.BN85406060"/>
<dbReference type="PANTHER" id="PTHR47738">
    <property type="entry name" value="PTS SYSTEM FRUCTOSE-LIKE EIIA COMPONENT-RELATED"/>
    <property type="match status" value="1"/>
</dbReference>
<evidence type="ECO:0000313" key="9">
    <source>
        <dbReference type="Proteomes" id="UP000032740"/>
    </source>
</evidence>
<dbReference type="CDD" id="cd00211">
    <property type="entry name" value="PTS_IIA_fru"/>
    <property type="match status" value="1"/>
</dbReference>
<dbReference type="GO" id="GO:0016020">
    <property type="term" value="C:membrane"/>
    <property type="evidence" value="ECO:0007669"/>
    <property type="project" value="InterPro"/>
</dbReference>
<name>U4KKN4_ALTPJ</name>
<keyword evidence="5 8" id="KW-0808">Transferase</keyword>
<accession>U4KKN4</accession>
<dbReference type="InterPro" id="IPR002178">
    <property type="entry name" value="PTS_EIIA_type-2_dom"/>
</dbReference>
<evidence type="ECO:0000256" key="6">
    <source>
        <dbReference type="ARBA" id="ARBA00022683"/>
    </source>
</evidence>
<evidence type="ECO:0000256" key="2">
    <source>
        <dbReference type="ARBA" id="ARBA00022448"/>
    </source>
</evidence>
<evidence type="ECO:0000256" key="5">
    <source>
        <dbReference type="ARBA" id="ARBA00022679"/>
    </source>
</evidence>
<proteinExistence type="predicted"/>
<dbReference type="HOGENOM" id="CLU_072531_5_1_14"/>
<dbReference type="Gene3D" id="3.40.930.10">
    <property type="entry name" value="Mannitol-specific EII, Chain A"/>
    <property type="match status" value="1"/>
</dbReference>
<dbReference type="GO" id="GO:0030295">
    <property type="term" value="F:protein kinase activator activity"/>
    <property type="evidence" value="ECO:0007669"/>
    <property type="project" value="TreeGrafter"/>
</dbReference>
<dbReference type="AlphaFoldDB" id="U4KKN4"/>
<comment type="subcellular location">
    <subcellularLocation>
        <location evidence="1">Cytoplasm</location>
    </subcellularLocation>
</comment>
<dbReference type="NCBIfam" id="TIGR00848">
    <property type="entry name" value="fruA"/>
    <property type="match status" value="1"/>
</dbReference>
<keyword evidence="9" id="KW-1185">Reference proteome</keyword>
<dbReference type="KEGG" id="apal:BN85406060"/>